<dbReference type="Gene3D" id="1.20.58.1020">
    <property type="match status" value="1"/>
</dbReference>
<dbReference type="AlphaFoldDB" id="A0A2K3QCA1"/>
<keyword evidence="2" id="KW-1185">Reference proteome</keyword>
<dbReference type="InterPro" id="IPR036224">
    <property type="entry name" value="GINS_bundle-like_dom_sf"/>
</dbReference>
<dbReference type="EMBL" id="NRSZ01000797">
    <property type="protein sequence ID" value="PNY25172.1"/>
    <property type="molecule type" value="Genomic_DNA"/>
</dbReference>
<reference evidence="1 2" key="1">
    <citation type="submission" date="2017-08" db="EMBL/GenBank/DDBJ databases">
        <title>Harnessing the power of phylogenomics to disentangle the directionality and signatures of interkingdom host jumping in the parasitic fungal genus Tolypocladium.</title>
        <authorList>
            <person name="Quandt C.A."/>
            <person name="Patterson W."/>
            <person name="Spatafora J.W."/>
        </authorList>
    </citation>
    <scope>NUCLEOTIDE SEQUENCE [LARGE SCALE GENOMIC DNA]</scope>
    <source>
        <strain evidence="1 2">CBS 113982</strain>
    </source>
</reference>
<evidence type="ECO:0000313" key="1">
    <source>
        <dbReference type="EMBL" id="PNY25172.1"/>
    </source>
</evidence>
<dbReference type="SUPFAM" id="SSF158573">
    <property type="entry name" value="GINS helical bundle-like"/>
    <property type="match status" value="1"/>
</dbReference>
<dbReference type="OrthoDB" id="1938138at2759"/>
<comment type="caution">
    <text evidence="1">The sequence shown here is derived from an EMBL/GenBank/DDBJ whole genome shotgun (WGS) entry which is preliminary data.</text>
</comment>
<sequence length="150" mass="16256">SFAYASRPRSTLRAGLLRRCRRARADSRGNAPQFGAVDKDKIVLSPPFLPSCTAVTPSIALPCYWFELVEMIIAYAAGDIYSASEEVRAAKIRASSISLESGVDGVMSLCGVGAIKLAESRGFVTGVVEGVRKIRARAEASRREEEGRRF</sequence>
<protein>
    <submittedName>
        <fullName evidence="1">DNA replication complex GINS protein PSF2</fullName>
    </submittedName>
</protein>
<dbReference type="Proteomes" id="UP000236621">
    <property type="component" value="Unassembled WGS sequence"/>
</dbReference>
<organism evidence="1 2">
    <name type="scientific">Tolypocladium capitatum</name>
    <dbReference type="NCBI Taxonomy" id="45235"/>
    <lineage>
        <taxon>Eukaryota</taxon>
        <taxon>Fungi</taxon>
        <taxon>Dikarya</taxon>
        <taxon>Ascomycota</taxon>
        <taxon>Pezizomycotina</taxon>
        <taxon>Sordariomycetes</taxon>
        <taxon>Hypocreomycetidae</taxon>
        <taxon>Hypocreales</taxon>
        <taxon>Ophiocordycipitaceae</taxon>
        <taxon>Tolypocladium</taxon>
    </lineage>
</organism>
<gene>
    <name evidence="1" type="ORF">TCAP_04896</name>
</gene>
<dbReference type="STRING" id="45235.A0A2K3QCA1"/>
<proteinExistence type="predicted"/>
<accession>A0A2K3QCA1</accession>
<feature type="non-terminal residue" evidence="1">
    <location>
        <position position="1"/>
    </location>
</feature>
<name>A0A2K3QCA1_9HYPO</name>
<evidence type="ECO:0000313" key="2">
    <source>
        <dbReference type="Proteomes" id="UP000236621"/>
    </source>
</evidence>